<dbReference type="AlphaFoldDB" id="A0A8J2YRA7"/>
<reference evidence="7" key="1">
    <citation type="journal article" date="2014" name="Int. J. Syst. Evol. Microbiol.">
        <title>Complete genome sequence of Corynebacterium casei LMG S-19264T (=DSM 44701T), isolated from a smear-ripened cheese.</title>
        <authorList>
            <consortium name="US DOE Joint Genome Institute (JGI-PGF)"/>
            <person name="Walter F."/>
            <person name="Albersmeier A."/>
            <person name="Kalinowski J."/>
            <person name="Ruckert C."/>
        </authorList>
    </citation>
    <scope>NUCLEOTIDE SEQUENCE</scope>
    <source>
        <strain evidence="7">CGMCC 1.15725</strain>
    </source>
</reference>
<dbReference type="Gene3D" id="1.20.1250.20">
    <property type="entry name" value="MFS general substrate transporter like domains"/>
    <property type="match status" value="1"/>
</dbReference>
<dbReference type="PANTHER" id="PTHR23508:SF10">
    <property type="entry name" value="CARBOXYLIC ACID TRANSPORTER PROTEIN HOMOLOG"/>
    <property type="match status" value="1"/>
</dbReference>
<feature type="transmembrane region" description="Helical" evidence="5">
    <location>
        <begin position="345"/>
        <end position="362"/>
    </location>
</feature>
<dbReference type="PROSITE" id="PS00216">
    <property type="entry name" value="SUGAR_TRANSPORT_1"/>
    <property type="match status" value="1"/>
</dbReference>
<feature type="transmembrane region" description="Helical" evidence="5">
    <location>
        <begin position="61"/>
        <end position="80"/>
    </location>
</feature>
<dbReference type="CDD" id="cd17365">
    <property type="entry name" value="MFS_PcaK_like"/>
    <property type="match status" value="1"/>
</dbReference>
<dbReference type="GO" id="GO:0005886">
    <property type="term" value="C:plasma membrane"/>
    <property type="evidence" value="ECO:0007669"/>
    <property type="project" value="TreeGrafter"/>
</dbReference>
<organism evidence="7 8">
    <name type="scientific">Aliidongia dinghuensis</name>
    <dbReference type="NCBI Taxonomy" id="1867774"/>
    <lineage>
        <taxon>Bacteria</taxon>
        <taxon>Pseudomonadati</taxon>
        <taxon>Pseudomonadota</taxon>
        <taxon>Alphaproteobacteria</taxon>
        <taxon>Rhodospirillales</taxon>
        <taxon>Dongiaceae</taxon>
        <taxon>Aliidongia</taxon>
    </lineage>
</organism>
<evidence type="ECO:0000256" key="1">
    <source>
        <dbReference type="ARBA" id="ARBA00004141"/>
    </source>
</evidence>
<comment type="caution">
    <text evidence="7">The sequence shown here is derived from an EMBL/GenBank/DDBJ whole genome shotgun (WGS) entry which is preliminary data.</text>
</comment>
<accession>A0A8J2YRA7</accession>
<evidence type="ECO:0000259" key="6">
    <source>
        <dbReference type="PROSITE" id="PS50850"/>
    </source>
</evidence>
<keyword evidence="4 5" id="KW-0472">Membrane</keyword>
<dbReference type="Pfam" id="PF07690">
    <property type="entry name" value="MFS_1"/>
    <property type="match status" value="1"/>
</dbReference>
<reference evidence="7" key="2">
    <citation type="submission" date="2020-09" db="EMBL/GenBank/DDBJ databases">
        <authorList>
            <person name="Sun Q."/>
            <person name="Zhou Y."/>
        </authorList>
    </citation>
    <scope>NUCLEOTIDE SEQUENCE</scope>
    <source>
        <strain evidence="7">CGMCC 1.15725</strain>
    </source>
</reference>
<dbReference type="GO" id="GO:0046943">
    <property type="term" value="F:carboxylic acid transmembrane transporter activity"/>
    <property type="evidence" value="ECO:0007669"/>
    <property type="project" value="TreeGrafter"/>
</dbReference>
<feature type="transmembrane region" description="Helical" evidence="5">
    <location>
        <begin position="322"/>
        <end position="339"/>
    </location>
</feature>
<evidence type="ECO:0000313" key="7">
    <source>
        <dbReference type="EMBL" id="GGF10476.1"/>
    </source>
</evidence>
<feature type="transmembrane region" description="Helical" evidence="5">
    <location>
        <begin position="113"/>
        <end position="133"/>
    </location>
</feature>
<keyword evidence="3 5" id="KW-1133">Transmembrane helix</keyword>
<feature type="transmembrane region" description="Helical" evidence="5">
    <location>
        <begin position="295"/>
        <end position="315"/>
    </location>
</feature>
<gene>
    <name evidence="7" type="primary">pcaK</name>
    <name evidence="7" type="ORF">GCM10011611_15100</name>
</gene>
<feature type="transmembrane region" description="Helical" evidence="5">
    <location>
        <begin position="20"/>
        <end position="49"/>
    </location>
</feature>
<dbReference type="InterPro" id="IPR011701">
    <property type="entry name" value="MFS"/>
</dbReference>
<evidence type="ECO:0000256" key="2">
    <source>
        <dbReference type="ARBA" id="ARBA00022692"/>
    </source>
</evidence>
<feature type="transmembrane region" description="Helical" evidence="5">
    <location>
        <begin position="253"/>
        <end position="275"/>
    </location>
</feature>
<dbReference type="InterPro" id="IPR036259">
    <property type="entry name" value="MFS_trans_sf"/>
</dbReference>
<comment type="subcellular location">
    <subcellularLocation>
        <location evidence="1">Membrane</location>
        <topology evidence="1">Multi-pass membrane protein</topology>
    </subcellularLocation>
</comment>
<protein>
    <submittedName>
        <fullName evidence="7">MFS transporter</fullName>
    </submittedName>
</protein>
<feature type="transmembrane region" description="Helical" evidence="5">
    <location>
        <begin position="177"/>
        <end position="196"/>
    </location>
</feature>
<keyword evidence="8" id="KW-1185">Reference proteome</keyword>
<dbReference type="PROSITE" id="PS50850">
    <property type="entry name" value="MFS"/>
    <property type="match status" value="1"/>
</dbReference>
<dbReference type="EMBL" id="BMJQ01000003">
    <property type="protein sequence ID" value="GGF10476.1"/>
    <property type="molecule type" value="Genomic_DNA"/>
</dbReference>
<keyword evidence="2 5" id="KW-0812">Transmembrane</keyword>
<dbReference type="Proteomes" id="UP000646365">
    <property type="component" value="Unassembled WGS sequence"/>
</dbReference>
<evidence type="ECO:0000256" key="3">
    <source>
        <dbReference type="ARBA" id="ARBA00022989"/>
    </source>
</evidence>
<feature type="transmembrane region" description="Helical" evidence="5">
    <location>
        <begin position="411"/>
        <end position="431"/>
    </location>
</feature>
<feature type="transmembrane region" description="Helical" evidence="5">
    <location>
        <begin position="145"/>
        <end position="171"/>
    </location>
</feature>
<dbReference type="InterPro" id="IPR020846">
    <property type="entry name" value="MFS_dom"/>
</dbReference>
<evidence type="ECO:0000256" key="5">
    <source>
        <dbReference type="SAM" id="Phobius"/>
    </source>
</evidence>
<feature type="transmembrane region" description="Helical" evidence="5">
    <location>
        <begin position="87"/>
        <end position="107"/>
    </location>
</feature>
<dbReference type="RefSeq" id="WP_189044178.1">
    <property type="nucleotide sequence ID" value="NZ_BMJQ01000003.1"/>
</dbReference>
<dbReference type="PANTHER" id="PTHR23508">
    <property type="entry name" value="CARBOXYLIC ACID TRANSPORTER PROTEIN HOMOLOG"/>
    <property type="match status" value="1"/>
</dbReference>
<evidence type="ECO:0000256" key="4">
    <source>
        <dbReference type="ARBA" id="ARBA00023136"/>
    </source>
</evidence>
<feature type="transmembrane region" description="Helical" evidence="5">
    <location>
        <begin position="383"/>
        <end position="405"/>
    </location>
</feature>
<sequence>MAVFDIQQFIDARPLSRLQWLTIGLCFLVTFTDGFDTAVVGFVAPALVAAWHVSPPALKPLLTAGFLGLAIGALVAGLLADRFGRKGVLIAALAVFGGFSLAAAAAPNLDALTLLRFGAGLGLGAAMPNATTLTAEFCPAPRRALLVSLMFSGFTLGSTGGGFVAAALIPWFGWPSVFVVGGAAPLLLALVLALVLPESLQFLALRAERGRAAIVRTLQRIDARLAIDEATRFVTPEPPGRNRFPLGALFEGGLAFGTVMLWTAFFMGLIVIYLVTSWLPTLLGQAGIDVSRAALVGAMFQLGGTLGALAVSWCMDRWNPHLAVAGAYLAGAAMLLVLAREPANLWLLGATVFLVGFCMSGAQSSTQPLAAAYYPTRARATGVSWMLGIGRFGAILGAYLGGVLLGFGWSFQHILGILAIPPVAAGAAIILKHRRALPPQTVTDTPAPGA</sequence>
<dbReference type="SUPFAM" id="SSF103473">
    <property type="entry name" value="MFS general substrate transporter"/>
    <property type="match status" value="1"/>
</dbReference>
<proteinExistence type="predicted"/>
<name>A0A8J2YRA7_9PROT</name>
<dbReference type="InterPro" id="IPR005829">
    <property type="entry name" value="Sugar_transporter_CS"/>
</dbReference>
<evidence type="ECO:0000313" key="8">
    <source>
        <dbReference type="Proteomes" id="UP000646365"/>
    </source>
</evidence>
<feature type="domain" description="Major facilitator superfamily (MFS) profile" evidence="6">
    <location>
        <begin position="22"/>
        <end position="437"/>
    </location>
</feature>